<dbReference type="Gene3D" id="2.120.10.30">
    <property type="entry name" value="TolB, C-terminal domain"/>
    <property type="match status" value="1"/>
</dbReference>
<protein>
    <recommendedName>
        <fullName evidence="4">TolB-like translocation protein</fullName>
    </recommendedName>
</protein>
<keyword evidence="1" id="KW-0732">Signal</keyword>
<dbReference type="EMBL" id="CP059572">
    <property type="protein sequence ID" value="QXJ21533.1"/>
    <property type="molecule type" value="Genomic_DNA"/>
</dbReference>
<accession>A0ABX8QXP4</accession>
<feature type="signal peptide" evidence="1">
    <location>
        <begin position="1"/>
        <end position="22"/>
    </location>
</feature>
<feature type="chain" id="PRO_5046838363" description="TolB-like translocation protein" evidence="1">
    <location>
        <begin position="23"/>
        <end position="342"/>
    </location>
</feature>
<gene>
    <name evidence="2" type="ORF">AGRA3207_002394</name>
</gene>
<evidence type="ECO:0000313" key="3">
    <source>
        <dbReference type="Proteomes" id="UP001049518"/>
    </source>
</evidence>
<organism evidence="2 3">
    <name type="scientific">Actinomadura graeca</name>
    <dbReference type="NCBI Taxonomy" id="2750812"/>
    <lineage>
        <taxon>Bacteria</taxon>
        <taxon>Bacillati</taxon>
        <taxon>Actinomycetota</taxon>
        <taxon>Actinomycetes</taxon>
        <taxon>Streptosporangiales</taxon>
        <taxon>Thermomonosporaceae</taxon>
        <taxon>Actinomadura</taxon>
    </lineage>
</organism>
<dbReference type="RefSeq" id="WP_231334687.1">
    <property type="nucleotide sequence ID" value="NZ_CP059572.1"/>
</dbReference>
<reference evidence="2" key="1">
    <citation type="submission" date="2020-07" db="EMBL/GenBank/DDBJ databases">
        <authorList>
            <person name="Tarantini F.S."/>
            <person name="Hong K.W."/>
            <person name="Chan K.G."/>
        </authorList>
    </citation>
    <scope>NUCLEOTIDE SEQUENCE</scope>
    <source>
        <strain evidence="2">32-07</strain>
    </source>
</reference>
<evidence type="ECO:0000313" key="2">
    <source>
        <dbReference type="EMBL" id="QXJ21533.1"/>
    </source>
</evidence>
<sequence>MPHLWRTLTPAAVAVSAALLSAACGSGNGDGGPGPAAPVGAVALDLRRPGQLVFRQGGTGPSAGRLAAVRLSGPPGAPVVTAPDKRTITGTSCVRVHAAGGTGVCLTVERKAVAQTSAEILDGNGRRSHLFPIEGVPSRAQVSASGRMVSWTTFVEGHNYQSKNLSTRTGVFDRKTGRLWLDLEKFTLVQDGRRNWSRDLNYWGVTFTRDDDRFYATVRTKEKTYLVEGRVSTRAMRTLRTNLECPSLSPDGTRLAFKKATGDPSRPWRLHTLDLRTMRETALAETASVDDQAVWIDDGTVAYGLLRKGAAKTGTDVWTVPADGSGAPRLLLADAFSPAAIR</sequence>
<evidence type="ECO:0008006" key="4">
    <source>
        <dbReference type="Google" id="ProtNLM"/>
    </source>
</evidence>
<dbReference type="SUPFAM" id="SSF82171">
    <property type="entry name" value="DPP6 N-terminal domain-like"/>
    <property type="match status" value="1"/>
</dbReference>
<dbReference type="PROSITE" id="PS51257">
    <property type="entry name" value="PROKAR_LIPOPROTEIN"/>
    <property type="match status" value="1"/>
</dbReference>
<dbReference type="Proteomes" id="UP001049518">
    <property type="component" value="Chromosome"/>
</dbReference>
<keyword evidence="3" id="KW-1185">Reference proteome</keyword>
<dbReference type="InterPro" id="IPR011042">
    <property type="entry name" value="6-blade_b-propeller_TolB-like"/>
</dbReference>
<proteinExistence type="predicted"/>
<evidence type="ECO:0000256" key="1">
    <source>
        <dbReference type="SAM" id="SignalP"/>
    </source>
</evidence>
<name>A0ABX8QXP4_9ACTN</name>